<dbReference type="Proteomes" id="UP000515151">
    <property type="component" value="Chromosome 4"/>
</dbReference>
<dbReference type="InterPro" id="IPR013087">
    <property type="entry name" value="Znf_C2H2_type"/>
</dbReference>
<name>A0A6P8DGN6_PUNGR</name>
<keyword evidence="4" id="KW-1185">Reference proteome</keyword>
<feature type="region of interest" description="Disordered" evidence="2">
    <location>
        <begin position="59"/>
        <end position="85"/>
    </location>
</feature>
<evidence type="ECO:0000256" key="1">
    <source>
        <dbReference type="PROSITE-ProRule" id="PRU00042"/>
    </source>
</evidence>
<feature type="compositionally biased region" description="Low complexity" evidence="2">
    <location>
        <begin position="151"/>
        <end position="171"/>
    </location>
</feature>
<gene>
    <name evidence="5" type="primary">LOC116203018</name>
</gene>
<accession>A0A6P8DGN6</accession>
<dbReference type="PANTHER" id="PTHR31681">
    <property type="entry name" value="C2H2-LIKE ZINC FINGER PROTEIN"/>
    <property type="match status" value="1"/>
</dbReference>
<dbReference type="OrthoDB" id="9514740at2759"/>
<dbReference type="GeneID" id="116203018"/>
<dbReference type="AlphaFoldDB" id="A0A6P8DGN6"/>
<reference evidence="4" key="1">
    <citation type="journal article" date="2020" name="Plant Biotechnol. J.">
        <title>The pomegranate (Punica granatum L.) draft genome dissects genetic divergence between soft- and hard-seeded cultivars.</title>
        <authorList>
            <person name="Luo X."/>
            <person name="Li H."/>
            <person name="Wu Z."/>
            <person name="Yao W."/>
            <person name="Zhao P."/>
            <person name="Cao D."/>
            <person name="Yu H."/>
            <person name="Li K."/>
            <person name="Poudel K."/>
            <person name="Zhao D."/>
            <person name="Zhang F."/>
            <person name="Xia X."/>
            <person name="Chen L."/>
            <person name="Wang Q."/>
            <person name="Jing D."/>
            <person name="Cao S."/>
        </authorList>
    </citation>
    <scope>NUCLEOTIDE SEQUENCE [LARGE SCALE GENOMIC DNA]</scope>
    <source>
        <strain evidence="4">cv. Tunisia</strain>
    </source>
</reference>
<sequence length="454" mass="50201">MTILFLSPNSSSPLFVTSFPKISQTLLVFVKTNTHTYLSPSLQQLFHPHIPFFLPPMAKERSSRKPKQAPEKENKDHHQQQQQLLHNKQQKWTLVRTLLGCNHQPIEEATGKCKKMKPTATPEVHRRRPSSSSLSSSSRSLRAPHPLNEPNSLSSSNSFSAYSSRSSSSINGGSGSSRGMTGLRRLSGCYECRMVVDPIPIGVSREPSPTSTICACPECGEIFTKPETMELHLSVTHAVSELGPEDTSKNIVEIIFQSSWLKKQGPAPIIDRVLKVHNTPKTISKFEDYRDSIKSKSTKKNPRCSADGNELLRFHSTMLSCSLGLNGSTSLCNSSPLCTVCEIIRNGFKLQNRECGSKNGILTTATSGRAHDRAEETLNTEGKKKLRAMMVCRVIAGRVKRNNNVIEGQEIEDQYDSVGGGSDNTVGLFSSLDELFVFNPRAILPCFVVIYHSL</sequence>
<feature type="region of interest" description="Disordered" evidence="2">
    <location>
        <begin position="110"/>
        <end position="179"/>
    </location>
</feature>
<dbReference type="PROSITE" id="PS00028">
    <property type="entry name" value="ZINC_FINGER_C2H2_1"/>
    <property type="match status" value="1"/>
</dbReference>
<evidence type="ECO:0000313" key="4">
    <source>
        <dbReference type="Proteomes" id="UP000515151"/>
    </source>
</evidence>
<evidence type="ECO:0000259" key="3">
    <source>
        <dbReference type="PROSITE" id="PS50157"/>
    </source>
</evidence>
<dbReference type="Gene3D" id="3.90.228.10">
    <property type="match status" value="1"/>
</dbReference>
<evidence type="ECO:0000313" key="5">
    <source>
        <dbReference type="RefSeq" id="XP_031390528.1"/>
    </source>
</evidence>
<dbReference type="RefSeq" id="XP_031390528.1">
    <property type="nucleotide sequence ID" value="XM_031534668.1"/>
</dbReference>
<dbReference type="SUPFAM" id="SSF56399">
    <property type="entry name" value="ADP-ribosylation"/>
    <property type="match status" value="1"/>
</dbReference>
<dbReference type="PANTHER" id="PTHR31681:SF3">
    <property type="entry name" value="OS04G0690100 PROTEIN"/>
    <property type="match status" value="1"/>
</dbReference>
<reference evidence="5" key="2">
    <citation type="submission" date="2025-08" db="UniProtKB">
        <authorList>
            <consortium name="RefSeq"/>
        </authorList>
    </citation>
    <scope>IDENTIFICATION</scope>
    <source>
        <tissue evidence="5">Leaf</tissue>
    </source>
</reference>
<feature type="domain" description="C2H2-type" evidence="3">
    <location>
        <begin position="214"/>
        <end position="242"/>
    </location>
</feature>
<feature type="compositionally biased region" description="Basic and acidic residues" evidence="2">
    <location>
        <begin position="59"/>
        <end position="79"/>
    </location>
</feature>
<evidence type="ECO:0000256" key="2">
    <source>
        <dbReference type="SAM" id="MobiDB-lite"/>
    </source>
</evidence>
<proteinExistence type="predicted"/>
<keyword evidence="1" id="KW-0863">Zinc-finger</keyword>
<organism evidence="4 5">
    <name type="scientific">Punica granatum</name>
    <name type="common">Pomegranate</name>
    <dbReference type="NCBI Taxonomy" id="22663"/>
    <lineage>
        <taxon>Eukaryota</taxon>
        <taxon>Viridiplantae</taxon>
        <taxon>Streptophyta</taxon>
        <taxon>Embryophyta</taxon>
        <taxon>Tracheophyta</taxon>
        <taxon>Spermatophyta</taxon>
        <taxon>Magnoliopsida</taxon>
        <taxon>eudicotyledons</taxon>
        <taxon>Gunneridae</taxon>
        <taxon>Pentapetalae</taxon>
        <taxon>rosids</taxon>
        <taxon>malvids</taxon>
        <taxon>Myrtales</taxon>
        <taxon>Lythraceae</taxon>
        <taxon>Punica</taxon>
    </lineage>
</organism>
<dbReference type="PROSITE" id="PS50157">
    <property type="entry name" value="ZINC_FINGER_C2H2_2"/>
    <property type="match status" value="1"/>
</dbReference>
<keyword evidence="1" id="KW-0479">Metal-binding</keyword>
<protein>
    <submittedName>
        <fullName evidence="5">Uncharacterized protein LOC116203018</fullName>
    </submittedName>
</protein>
<keyword evidence="1" id="KW-0862">Zinc</keyword>
<feature type="compositionally biased region" description="Low complexity" evidence="2">
    <location>
        <begin position="130"/>
        <end position="141"/>
    </location>
</feature>
<dbReference type="GO" id="GO:0008270">
    <property type="term" value="F:zinc ion binding"/>
    <property type="evidence" value="ECO:0007669"/>
    <property type="project" value="UniProtKB-KW"/>
</dbReference>